<sequence length="107" mass="11702">MVVQLAERFKMPGQMAADLPKLRCKMAVVELLLCAPPRPTLLRTPPLQLCRRLARVPVTAADRRRIGPTPSLVLPGAGRVRGADVVDTLRGSPTLLRSLPVITAYRL</sequence>
<dbReference type="AlphaFoldDB" id="A0A9J6CYY2"/>
<reference evidence="1" key="1">
    <citation type="journal article" date="2020" name="Cell">
        <title>Large-Scale Comparative Analyses of Tick Genomes Elucidate Their Genetic Diversity and Vector Capacities.</title>
        <authorList>
            <consortium name="Tick Genome and Microbiome Consortium (TIGMIC)"/>
            <person name="Jia N."/>
            <person name="Wang J."/>
            <person name="Shi W."/>
            <person name="Du L."/>
            <person name="Sun Y."/>
            <person name="Zhan W."/>
            <person name="Jiang J.F."/>
            <person name="Wang Q."/>
            <person name="Zhang B."/>
            <person name="Ji P."/>
            <person name="Bell-Sakyi L."/>
            <person name="Cui X.M."/>
            <person name="Yuan T.T."/>
            <person name="Jiang B.G."/>
            <person name="Yang W.F."/>
            <person name="Lam T.T."/>
            <person name="Chang Q.C."/>
            <person name="Ding S.J."/>
            <person name="Wang X.J."/>
            <person name="Zhu J.G."/>
            <person name="Ruan X.D."/>
            <person name="Zhao L."/>
            <person name="Wei J.T."/>
            <person name="Ye R.Z."/>
            <person name="Que T.C."/>
            <person name="Du C.H."/>
            <person name="Zhou Y.H."/>
            <person name="Cheng J.X."/>
            <person name="Dai P.F."/>
            <person name="Guo W.B."/>
            <person name="Han X.H."/>
            <person name="Huang E.J."/>
            <person name="Li L.F."/>
            <person name="Wei W."/>
            <person name="Gao Y.C."/>
            <person name="Liu J.Z."/>
            <person name="Shao H.Z."/>
            <person name="Wang X."/>
            <person name="Wang C.C."/>
            <person name="Yang T.C."/>
            <person name="Huo Q.B."/>
            <person name="Li W."/>
            <person name="Chen H.Y."/>
            <person name="Chen S.E."/>
            <person name="Zhou L.G."/>
            <person name="Ni X.B."/>
            <person name="Tian J.H."/>
            <person name="Sheng Y."/>
            <person name="Liu T."/>
            <person name="Pan Y.S."/>
            <person name="Xia L.Y."/>
            <person name="Li J."/>
            <person name="Zhao F."/>
            <person name="Cao W.C."/>
        </authorList>
    </citation>
    <scope>NUCLEOTIDE SEQUENCE</scope>
    <source>
        <strain evidence="1">Rmic-2018</strain>
    </source>
</reference>
<accession>A0A9J6CYY2</accession>
<organism evidence="1 2">
    <name type="scientific">Rhipicephalus microplus</name>
    <name type="common">Cattle tick</name>
    <name type="synonym">Boophilus microplus</name>
    <dbReference type="NCBI Taxonomy" id="6941"/>
    <lineage>
        <taxon>Eukaryota</taxon>
        <taxon>Metazoa</taxon>
        <taxon>Ecdysozoa</taxon>
        <taxon>Arthropoda</taxon>
        <taxon>Chelicerata</taxon>
        <taxon>Arachnida</taxon>
        <taxon>Acari</taxon>
        <taxon>Parasitiformes</taxon>
        <taxon>Ixodida</taxon>
        <taxon>Ixodoidea</taxon>
        <taxon>Ixodidae</taxon>
        <taxon>Rhipicephalinae</taxon>
        <taxon>Rhipicephalus</taxon>
        <taxon>Boophilus</taxon>
    </lineage>
</organism>
<dbReference type="EMBL" id="JABSTU010004653">
    <property type="protein sequence ID" value="KAH7957992.1"/>
    <property type="molecule type" value="Genomic_DNA"/>
</dbReference>
<evidence type="ECO:0000313" key="2">
    <source>
        <dbReference type="Proteomes" id="UP000821866"/>
    </source>
</evidence>
<gene>
    <name evidence="1" type="ORF">HPB51_028023</name>
</gene>
<dbReference type="Proteomes" id="UP000821866">
    <property type="component" value="Unassembled WGS sequence"/>
</dbReference>
<evidence type="ECO:0000313" key="1">
    <source>
        <dbReference type="EMBL" id="KAH7957992.1"/>
    </source>
</evidence>
<name>A0A9J6CYY2_RHIMP</name>
<proteinExistence type="predicted"/>
<keyword evidence="2" id="KW-1185">Reference proteome</keyword>
<protein>
    <submittedName>
        <fullName evidence="1">Uncharacterized protein</fullName>
    </submittedName>
</protein>
<reference evidence="1" key="2">
    <citation type="submission" date="2021-09" db="EMBL/GenBank/DDBJ databases">
        <authorList>
            <person name="Jia N."/>
            <person name="Wang J."/>
            <person name="Shi W."/>
            <person name="Du L."/>
            <person name="Sun Y."/>
            <person name="Zhan W."/>
            <person name="Jiang J."/>
            <person name="Wang Q."/>
            <person name="Zhang B."/>
            <person name="Ji P."/>
            <person name="Sakyi L.B."/>
            <person name="Cui X."/>
            <person name="Yuan T."/>
            <person name="Jiang B."/>
            <person name="Yang W."/>
            <person name="Lam T.T.-Y."/>
            <person name="Chang Q."/>
            <person name="Ding S."/>
            <person name="Wang X."/>
            <person name="Zhu J."/>
            <person name="Ruan X."/>
            <person name="Zhao L."/>
            <person name="Wei J."/>
            <person name="Que T."/>
            <person name="Du C."/>
            <person name="Cheng J."/>
            <person name="Dai P."/>
            <person name="Han X."/>
            <person name="Huang E."/>
            <person name="Gao Y."/>
            <person name="Liu J."/>
            <person name="Shao H."/>
            <person name="Ye R."/>
            <person name="Li L."/>
            <person name="Wei W."/>
            <person name="Wang X."/>
            <person name="Wang C."/>
            <person name="Huo Q."/>
            <person name="Li W."/>
            <person name="Guo W."/>
            <person name="Chen H."/>
            <person name="Chen S."/>
            <person name="Zhou L."/>
            <person name="Zhou L."/>
            <person name="Ni X."/>
            <person name="Tian J."/>
            <person name="Zhou Y."/>
            <person name="Sheng Y."/>
            <person name="Liu T."/>
            <person name="Pan Y."/>
            <person name="Xia L."/>
            <person name="Li J."/>
            <person name="Zhao F."/>
            <person name="Cao W."/>
        </authorList>
    </citation>
    <scope>NUCLEOTIDE SEQUENCE</scope>
    <source>
        <strain evidence="1">Rmic-2018</strain>
        <tissue evidence="1">Larvae</tissue>
    </source>
</reference>
<comment type="caution">
    <text evidence="1">The sequence shown here is derived from an EMBL/GenBank/DDBJ whole genome shotgun (WGS) entry which is preliminary data.</text>
</comment>